<keyword evidence="1" id="KW-0233">DNA recombination</keyword>
<reference evidence="4" key="1">
    <citation type="journal article" date="2019" name="Int. J. Syst. Evol. Microbiol.">
        <title>The Global Catalogue of Microorganisms (GCM) 10K type strain sequencing project: providing services to taxonomists for standard genome sequencing and annotation.</title>
        <authorList>
            <consortium name="The Broad Institute Genomics Platform"/>
            <consortium name="The Broad Institute Genome Sequencing Center for Infectious Disease"/>
            <person name="Wu L."/>
            <person name="Ma J."/>
        </authorList>
    </citation>
    <scope>NUCLEOTIDE SEQUENCE [LARGE SCALE GENOMIC DNA]</scope>
    <source>
        <strain evidence="4">CCM 9147</strain>
    </source>
</reference>
<organism evidence="3 4">
    <name type="scientific">Paenibacillus farraposensis</name>
    <dbReference type="NCBI Taxonomy" id="2807095"/>
    <lineage>
        <taxon>Bacteria</taxon>
        <taxon>Bacillati</taxon>
        <taxon>Bacillota</taxon>
        <taxon>Bacilli</taxon>
        <taxon>Bacillales</taxon>
        <taxon>Paenibacillaceae</taxon>
        <taxon>Paenibacillus</taxon>
    </lineage>
</organism>
<evidence type="ECO:0000313" key="4">
    <source>
        <dbReference type="Proteomes" id="UP001597340"/>
    </source>
</evidence>
<dbReference type="InterPro" id="IPR011010">
    <property type="entry name" value="DNA_brk_join_enz"/>
</dbReference>
<accession>A0ABW4DAL9</accession>
<evidence type="ECO:0000259" key="2">
    <source>
        <dbReference type="Pfam" id="PF00589"/>
    </source>
</evidence>
<comment type="caution">
    <text evidence="3">The sequence shown here is derived from an EMBL/GenBank/DDBJ whole genome shotgun (WGS) entry which is preliminary data.</text>
</comment>
<keyword evidence="4" id="KW-1185">Reference proteome</keyword>
<dbReference type="InterPro" id="IPR013762">
    <property type="entry name" value="Integrase-like_cat_sf"/>
</dbReference>
<name>A0ABW4DAL9_9BACL</name>
<proteinExistence type="predicted"/>
<evidence type="ECO:0000313" key="3">
    <source>
        <dbReference type="EMBL" id="MFD1461544.1"/>
    </source>
</evidence>
<evidence type="ECO:0000256" key="1">
    <source>
        <dbReference type="ARBA" id="ARBA00023172"/>
    </source>
</evidence>
<dbReference type="Proteomes" id="UP001597340">
    <property type="component" value="Unassembled WGS sequence"/>
</dbReference>
<dbReference type="SUPFAM" id="SSF56349">
    <property type="entry name" value="DNA breaking-rejoining enzymes"/>
    <property type="match status" value="1"/>
</dbReference>
<protein>
    <submittedName>
        <fullName evidence="3">Tyrosine-type recombinase/integrase</fullName>
    </submittedName>
</protein>
<sequence length="109" mass="12472">MDYQRSEVVGQSGQQNFTRTLKKHGMRRIRYHDLRHSCASLLLANGISMKEIQEGLGHSIQFQGIFSANHERGFRKKMFVLCSYLDCNLSFDPQSVPNLSPIIRAEGLM</sequence>
<dbReference type="Pfam" id="PF00589">
    <property type="entry name" value="Phage_integrase"/>
    <property type="match status" value="1"/>
</dbReference>
<dbReference type="RefSeq" id="WP_229524492.1">
    <property type="nucleotide sequence ID" value="NZ_JBHTNZ010000009.1"/>
</dbReference>
<dbReference type="EMBL" id="JBHTNZ010000009">
    <property type="protein sequence ID" value="MFD1461544.1"/>
    <property type="molecule type" value="Genomic_DNA"/>
</dbReference>
<feature type="domain" description="Tyr recombinase" evidence="2">
    <location>
        <begin position="11"/>
        <end position="59"/>
    </location>
</feature>
<dbReference type="InterPro" id="IPR002104">
    <property type="entry name" value="Integrase_catalytic"/>
</dbReference>
<dbReference type="Gene3D" id="1.10.443.10">
    <property type="entry name" value="Intergrase catalytic core"/>
    <property type="match status" value="1"/>
</dbReference>
<gene>
    <name evidence="3" type="ORF">ACFQ5D_08960</name>
</gene>